<feature type="transmembrane region" description="Helical" evidence="1">
    <location>
        <begin position="47"/>
        <end position="65"/>
    </location>
</feature>
<evidence type="ECO:0000313" key="2">
    <source>
        <dbReference type="EMBL" id="KAK3606929.1"/>
    </source>
</evidence>
<dbReference type="PANTHER" id="PTHR37314">
    <property type="entry name" value="SLR0142 PROTEIN"/>
    <property type="match status" value="1"/>
</dbReference>
<feature type="transmembrane region" description="Helical" evidence="1">
    <location>
        <begin position="77"/>
        <end position="95"/>
    </location>
</feature>
<keyword evidence="1" id="KW-0472">Membrane</keyword>
<dbReference type="Pfam" id="PF06912">
    <property type="entry name" value="DUF1275"/>
    <property type="match status" value="1"/>
</dbReference>
<name>A0AAE0WAB6_9BIVA</name>
<comment type="caution">
    <text evidence="2">The sequence shown here is derived from an EMBL/GenBank/DDBJ whole genome shotgun (WGS) entry which is preliminary data.</text>
</comment>
<feature type="transmembrane region" description="Helical" evidence="1">
    <location>
        <begin position="194"/>
        <end position="214"/>
    </location>
</feature>
<dbReference type="EMBL" id="JAEAOA010001141">
    <property type="protein sequence ID" value="KAK3606929.1"/>
    <property type="molecule type" value="Genomic_DNA"/>
</dbReference>
<reference evidence="2" key="1">
    <citation type="journal article" date="2021" name="Genome Biol. Evol.">
        <title>A High-Quality Reference Genome for a Parasitic Bivalve with Doubly Uniparental Inheritance (Bivalvia: Unionida).</title>
        <authorList>
            <person name="Smith C.H."/>
        </authorList>
    </citation>
    <scope>NUCLEOTIDE SEQUENCE</scope>
    <source>
        <strain evidence="2">CHS0354</strain>
    </source>
</reference>
<keyword evidence="1" id="KW-1133">Transmembrane helix</keyword>
<organism evidence="2 3">
    <name type="scientific">Potamilus streckersoni</name>
    <dbReference type="NCBI Taxonomy" id="2493646"/>
    <lineage>
        <taxon>Eukaryota</taxon>
        <taxon>Metazoa</taxon>
        <taxon>Spiralia</taxon>
        <taxon>Lophotrochozoa</taxon>
        <taxon>Mollusca</taxon>
        <taxon>Bivalvia</taxon>
        <taxon>Autobranchia</taxon>
        <taxon>Heteroconchia</taxon>
        <taxon>Palaeoheterodonta</taxon>
        <taxon>Unionida</taxon>
        <taxon>Unionoidea</taxon>
        <taxon>Unionidae</taxon>
        <taxon>Ambleminae</taxon>
        <taxon>Lampsilini</taxon>
        <taxon>Potamilus</taxon>
    </lineage>
</organism>
<keyword evidence="1" id="KW-0812">Transmembrane</keyword>
<evidence type="ECO:0000313" key="3">
    <source>
        <dbReference type="Proteomes" id="UP001195483"/>
    </source>
</evidence>
<dbReference type="AlphaFoldDB" id="A0AAE0WAB6"/>
<sequence>MMLTFNAGVINAVVLTSFANGVSHMTGVVVRTAIHLTQREGYSLREGILILVSFMAGAVFSGMVIRSQSFKAGRRYGVVMTTEALFLTLSAYIFYRGGFWGELPAAFACGMQNAMITIYSGSVIRTTHLTGTITDIGTALGYLFSDVIISLRQYALHKYRRMIYRAEEGKNRPTPLTFRRHMTRKLRRHLHHKILRLFFVFVSFFTGALTGTVLFDTFSFNTLLFSAAFIGTAGVLYTVRQHRLTA</sequence>
<evidence type="ECO:0000256" key="1">
    <source>
        <dbReference type="SAM" id="Phobius"/>
    </source>
</evidence>
<dbReference type="InterPro" id="IPR010699">
    <property type="entry name" value="DUF1275"/>
</dbReference>
<protein>
    <recommendedName>
        <fullName evidence="4">DUF1275 domain-containing protein</fullName>
    </recommendedName>
</protein>
<dbReference type="Proteomes" id="UP001195483">
    <property type="component" value="Unassembled WGS sequence"/>
</dbReference>
<proteinExistence type="predicted"/>
<feature type="transmembrane region" description="Helical" evidence="1">
    <location>
        <begin position="220"/>
        <end position="239"/>
    </location>
</feature>
<dbReference type="PANTHER" id="PTHR37314:SF4">
    <property type="entry name" value="UPF0700 TRANSMEMBRANE PROTEIN YOAK"/>
    <property type="match status" value="1"/>
</dbReference>
<evidence type="ECO:0008006" key="4">
    <source>
        <dbReference type="Google" id="ProtNLM"/>
    </source>
</evidence>
<gene>
    <name evidence="2" type="ORF">CHS0354_018525</name>
</gene>
<keyword evidence="3" id="KW-1185">Reference proteome</keyword>
<reference evidence="2" key="3">
    <citation type="submission" date="2023-05" db="EMBL/GenBank/DDBJ databases">
        <authorList>
            <person name="Smith C.H."/>
        </authorList>
    </citation>
    <scope>NUCLEOTIDE SEQUENCE</scope>
    <source>
        <strain evidence="2">CHS0354</strain>
        <tissue evidence="2">Mantle</tissue>
    </source>
</reference>
<accession>A0AAE0WAB6</accession>
<reference evidence="2" key="2">
    <citation type="journal article" date="2021" name="Genome Biol. Evol.">
        <title>Developing a high-quality reference genome for a parasitic bivalve with doubly uniparental inheritance (Bivalvia: Unionida).</title>
        <authorList>
            <person name="Smith C.H."/>
        </authorList>
    </citation>
    <scope>NUCLEOTIDE SEQUENCE</scope>
    <source>
        <strain evidence="2">CHS0354</strain>
        <tissue evidence="2">Mantle</tissue>
    </source>
</reference>
<feature type="transmembrane region" description="Helical" evidence="1">
    <location>
        <begin position="136"/>
        <end position="155"/>
    </location>
</feature>